<name>A0AAV5IGP4_9ROSI</name>
<evidence type="ECO:0000313" key="1">
    <source>
        <dbReference type="EMBL" id="GKV01082.1"/>
    </source>
</evidence>
<reference evidence="1 2" key="1">
    <citation type="journal article" date="2021" name="Commun. Biol.">
        <title>The genome of Shorea leprosula (Dipterocarpaceae) highlights the ecological relevance of drought in aseasonal tropical rainforests.</title>
        <authorList>
            <person name="Ng K.K.S."/>
            <person name="Kobayashi M.J."/>
            <person name="Fawcett J.A."/>
            <person name="Hatakeyama M."/>
            <person name="Paape T."/>
            <person name="Ng C.H."/>
            <person name="Ang C.C."/>
            <person name="Tnah L.H."/>
            <person name="Lee C.T."/>
            <person name="Nishiyama T."/>
            <person name="Sese J."/>
            <person name="O'Brien M.J."/>
            <person name="Copetti D."/>
            <person name="Mohd Noor M.I."/>
            <person name="Ong R.C."/>
            <person name="Putra M."/>
            <person name="Sireger I.Z."/>
            <person name="Indrioko S."/>
            <person name="Kosugi Y."/>
            <person name="Izuno A."/>
            <person name="Isagi Y."/>
            <person name="Lee S.L."/>
            <person name="Shimizu K.K."/>
        </authorList>
    </citation>
    <scope>NUCLEOTIDE SEQUENCE [LARGE SCALE GENOMIC DNA]</scope>
    <source>
        <strain evidence="1">214</strain>
    </source>
</reference>
<protein>
    <submittedName>
        <fullName evidence="1">Uncharacterized protein</fullName>
    </submittedName>
</protein>
<dbReference type="AlphaFoldDB" id="A0AAV5IGP4"/>
<sequence>MVFLYLFYCKLLVKNSSLCYKSKQWLLLSSVRVNESLN</sequence>
<keyword evidence="2" id="KW-1185">Reference proteome</keyword>
<evidence type="ECO:0000313" key="2">
    <source>
        <dbReference type="Proteomes" id="UP001054252"/>
    </source>
</evidence>
<comment type="caution">
    <text evidence="1">The sequence shown here is derived from an EMBL/GenBank/DDBJ whole genome shotgun (WGS) entry which is preliminary data.</text>
</comment>
<accession>A0AAV5IGP4</accession>
<organism evidence="1 2">
    <name type="scientific">Rubroshorea leprosula</name>
    <dbReference type="NCBI Taxonomy" id="152421"/>
    <lineage>
        <taxon>Eukaryota</taxon>
        <taxon>Viridiplantae</taxon>
        <taxon>Streptophyta</taxon>
        <taxon>Embryophyta</taxon>
        <taxon>Tracheophyta</taxon>
        <taxon>Spermatophyta</taxon>
        <taxon>Magnoliopsida</taxon>
        <taxon>eudicotyledons</taxon>
        <taxon>Gunneridae</taxon>
        <taxon>Pentapetalae</taxon>
        <taxon>rosids</taxon>
        <taxon>malvids</taxon>
        <taxon>Malvales</taxon>
        <taxon>Dipterocarpaceae</taxon>
        <taxon>Rubroshorea</taxon>
    </lineage>
</organism>
<dbReference type="Proteomes" id="UP001054252">
    <property type="component" value="Unassembled WGS sequence"/>
</dbReference>
<dbReference type="EMBL" id="BPVZ01000016">
    <property type="protein sequence ID" value="GKV01082.1"/>
    <property type="molecule type" value="Genomic_DNA"/>
</dbReference>
<proteinExistence type="predicted"/>
<gene>
    <name evidence="1" type="ORF">SLEP1_g13671</name>
</gene>